<sequence>MHLRVPGDLLGGGQRIRTDLVGLVVGPRDMLLGRALGQGQHLQGLILAGLAGLAGLTRLRGLSRGRRLTGRRRLRLLARLRRDESVFGGLAVR</sequence>
<reference evidence="2 3" key="1">
    <citation type="submission" date="2020-08" db="EMBL/GenBank/DDBJ databases">
        <title>Sequencing the genomes of 1000 actinobacteria strains.</title>
        <authorList>
            <person name="Klenk H.-P."/>
        </authorList>
    </citation>
    <scope>NUCLEOTIDE SEQUENCE [LARGE SCALE GENOMIC DNA]</scope>
    <source>
        <strain evidence="2 3">DSM 45518</strain>
    </source>
</reference>
<evidence type="ECO:0000313" key="3">
    <source>
        <dbReference type="Proteomes" id="UP000542742"/>
    </source>
</evidence>
<keyword evidence="1" id="KW-0472">Membrane</keyword>
<dbReference type="EMBL" id="JACHMF010000001">
    <property type="protein sequence ID" value="MBB4690206.1"/>
    <property type="molecule type" value="Genomic_DNA"/>
</dbReference>
<proteinExistence type="predicted"/>
<keyword evidence="3" id="KW-1185">Reference proteome</keyword>
<keyword evidence="1" id="KW-1133">Transmembrane helix</keyword>
<dbReference type="Proteomes" id="UP000542742">
    <property type="component" value="Unassembled WGS sequence"/>
</dbReference>
<accession>A0A7W7G128</accession>
<dbReference type="AlphaFoldDB" id="A0A7W7G128"/>
<comment type="caution">
    <text evidence="2">The sequence shown here is derived from an EMBL/GenBank/DDBJ whole genome shotgun (WGS) entry which is preliminary data.</text>
</comment>
<keyword evidence="1" id="KW-0812">Transmembrane</keyword>
<dbReference type="RefSeq" id="WP_239092895.1">
    <property type="nucleotide sequence ID" value="NZ_BOMC01000049.1"/>
</dbReference>
<organism evidence="2 3">
    <name type="scientific">Paractinoplanes abujensis</name>
    <dbReference type="NCBI Taxonomy" id="882441"/>
    <lineage>
        <taxon>Bacteria</taxon>
        <taxon>Bacillati</taxon>
        <taxon>Actinomycetota</taxon>
        <taxon>Actinomycetes</taxon>
        <taxon>Micromonosporales</taxon>
        <taxon>Micromonosporaceae</taxon>
        <taxon>Paractinoplanes</taxon>
    </lineage>
</organism>
<evidence type="ECO:0000256" key="1">
    <source>
        <dbReference type="SAM" id="Phobius"/>
    </source>
</evidence>
<gene>
    <name evidence="2" type="ORF">BKA14_000354</name>
</gene>
<feature type="transmembrane region" description="Helical" evidence="1">
    <location>
        <begin position="41"/>
        <end position="59"/>
    </location>
</feature>
<evidence type="ECO:0000313" key="2">
    <source>
        <dbReference type="EMBL" id="MBB4690206.1"/>
    </source>
</evidence>
<protein>
    <submittedName>
        <fullName evidence="2">Uncharacterized protein</fullName>
    </submittedName>
</protein>
<name>A0A7W7G128_9ACTN</name>